<evidence type="ECO:0000259" key="2">
    <source>
        <dbReference type="Pfam" id="PF10091"/>
    </source>
</evidence>
<proteinExistence type="predicted"/>
<feature type="chain" id="PRO_5014601715" evidence="1">
    <location>
        <begin position="21"/>
        <end position="447"/>
    </location>
</feature>
<dbReference type="EMBL" id="LT960612">
    <property type="protein sequence ID" value="SON53219.1"/>
    <property type="molecule type" value="Genomic_DNA"/>
</dbReference>
<evidence type="ECO:0000313" key="4">
    <source>
        <dbReference type="Proteomes" id="UP000235828"/>
    </source>
</evidence>
<dbReference type="RefSeq" id="WP_102525269.1">
    <property type="nucleotide sequence ID" value="NZ_LT960612.1"/>
</dbReference>
<dbReference type="KEGG" id="vta:B1608"/>
<gene>
    <name evidence="3" type="ORF">VTAP4600_B1608</name>
</gene>
<keyword evidence="4" id="KW-1185">Reference proteome</keyword>
<dbReference type="Pfam" id="PF10091">
    <property type="entry name" value="Glycoamylase"/>
    <property type="match status" value="1"/>
</dbReference>
<dbReference type="InterPro" id="IPR019282">
    <property type="entry name" value="Glycoamylase-like_cons_dom"/>
</dbReference>
<sequence length="447" mass="49635">MKKILTSLTGVIALSLTAIADAGAVTIDSLVLRDHLYPTDFQAELQNNLNFFIDGVGVDPETKVPFDTILVKDGIIEHRYYVNTSEIGLYLNILVEADKGGTRHAIERIAEVLDTLEKAPHWNGLFYWPYDIVGKELKPVADGTVPAVDNGNLAFALAGVAGAFLNSEDELKQSISKRIEKILDAQKPGWVKLYDEQRGLMVAGWSTQSDSALSYYVDRMANESRLAPMWAALITADMGGDAVPASAFNDMELYTKQYQYKGRTYNPMLTWDGAYFQAMLPAIWLNEEELMPDYTMVRDMTFIQMAYAAEHNIPLVSSSATVDDEYAAFGVPYLSESKVKFSNEIHDGKTGTPHAVALSYIVDPDTAVQALKSIKKNYPEIESPYGWYDALDSEGRMSTKILSLDQGMFVGAFLADEINADVKRYLDSKGYSEAVEEMYQSFVPNKG</sequence>
<evidence type="ECO:0000313" key="3">
    <source>
        <dbReference type="EMBL" id="SON53219.1"/>
    </source>
</evidence>
<keyword evidence="1" id="KW-0732">Signal</keyword>
<feature type="signal peptide" evidence="1">
    <location>
        <begin position="1"/>
        <end position="20"/>
    </location>
</feature>
<feature type="domain" description="Glycoamylase-like" evidence="2">
    <location>
        <begin position="240"/>
        <end position="410"/>
    </location>
</feature>
<organism evidence="3 4">
    <name type="scientific">Vibrio tapetis subsp. tapetis</name>
    <dbReference type="NCBI Taxonomy" id="1671868"/>
    <lineage>
        <taxon>Bacteria</taxon>
        <taxon>Pseudomonadati</taxon>
        <taxon>Pseudomonadota</taxon>
        <taxon>Gammaproteobacteria</taxon>
        <taxon>Vibrionales</taxon>
        <taxon>Vibrionaceae</taxon>
        <taxon>Vibrio</taxon>
    </lineage>
</organism>
<dbReference type="Proteomes" id="UP000235828">
    <property type="component" value="Chromosome B"/>
</dbReference>
<accession>A0A2N8ZMY2</accession>
<reference evidence="3 4" key="1">
    <citation type="submission" date="2017-10" db="EMBL/GenBank/DDBJ databases">
        <authorList>
            <person name="Banno H."/>
            <person name="Chua N.-H."/>
        </authorList>
    </citation>
    <scope>NUCLEOTIDE SEQUENCE [LARGE SCALE GENOMIC DNA]</scope>
    <source>
        <strain evidence="3">Vibrio tapetis CECT4600</strain>
    </source>
</reference>
<dbReference type="OrthoDB" id="5851883at2"/>
<dbReference type="Gene3D" id="1.50.10.140">
    <property type="match status" value="1"/>
</dbReference>
<protein>
    <submittedName>
        <fullName evidence="3">Putative membrane protein</fullName>
    </submittedName>
</protein>
<name>A0A2N8ZMY2_9VIBR</name>
<dbReference type="AlphaFoldDB" id="A0A2N8ZMY2"/>
<evidence type="ECO:0000256" key="1">
    <source>
        <dbReference type="SAM" id="SignalP"/>
    </source>
</evidence>